<dbReference type="VEuPathDB" id="FungiDB:CC1G_14352"/>
<keyword evidence="2" id="KW-0812">Transmembrane</keyword>
<dbReference type="PANTHER" id="PTHR35043">
    <property type="entry name" value="TRANSCRIPTION FACTOR DOMAIN-CONTAINING PROTEIN"/>
    <property type="match status" value="1"/>
</dbReference>
<protein>
    <submittedName>
        <fullName evidence="3">Uncharacterized protein</fullName>
    </submittedName>
</protein>
<evidence type="ECO:0000256" key="1">
    <source>
        <dbReference type="SAM" id="MobiDB-lite"/>
    </source>
</evidence>
<dbReference type="GeneID" id="9379542"/>
<evidence type="ECO:0000256" key="2">
    <source>
        <dbReference type="SAM" id="Phobius"/>
    </source>
</evidence>
<proteinExistence type="predicted"/>
<dbReference type="PANTHER" id="PTHR35043:SF7">
    <property type="entry name" value="TRANSCRIPTION FACTOR DOMAIN-CONTAINING PROTEIN"/>
    <property type="match status" value="1"/>
</dbReference>
<keyword evidence="2" id="KW-1133">Transmembrane helix</keyword>
<dbReference type="EMBL" id="AACS02000004">
    <property type="protein sequence ID" value="EFI27859.1"/>
    <property type="molecule type" value="Genomic_DNA"/>
</dbReference>
<keyword evidence="2" id="KW-0472">Membrane</keyword>
<comment type="caution">
    <text evidence="3">The sequence shown here is derived from an EMBL/GenBank/DDBJ whole genome shotgun (WGS) entry which is preliminary data.</text>
</comment>
<organism evidence="3 4">
    <name type="scientific">Coprinopsis cinerea (strain Okayama-7 / 130 / ATCC MYA-4618 / FGSC 9003)</name>
    <name type="common">Inky cap fungus</name>
    <name type="synonym">Hormographiella aspergillata</name>
    <dbReference type="NCBI Taxonomy" id="240176"/>
    <lineage>
        <taxon>Eukaryota</taxon>
        <taxon>Fungi</taxon>
        <taxon>Dikarya</taxon>
        <taxon>Basidiomycota</taxon>
        <taxon>Agaricomycotina</taxon>
        <taxon>Agaricomycetes</taxon>
        <taxon>Agaricomycetidae</taxon>
        <taxon>Agaricales</taxon>
        <taxon>Agaricineae</taxon>
        <taxon>Psathyrellaceae</taxon>
        <taxon>Coprinopsis</taxon>
    </lineage>
</organism>
<feature type="transmembrane region" description="Helical" evidence="2">
    <location>
        <begin position="190"/>
        <end position="212"/>
    </location>
</feature>
<evidence type="ECO:0000313" key="3">
    <source>
        <dbReference type="EMBL" id="EFI27859.1"/>
    </source>
</evidence>
<feature type="transmembrane region" description="Helical" evidence="2">
    <location>
        <begin position="147"/>
        <end position="170"/>
    </location>
</feature>
<keyword evidence="4" id="KW-1185">Reference proteome</keyword>
<feature type="transmembrane region" description="Helical" evidence="2">
    <location>
        <begin position="111"/>
        <end position="135"/>
    </location>
</feature>
<dbReference type="InParanoid" id="D6RM01"/>
<dbReference type="HOGENOM" id="CLU_1180149_0_0_1"/>
<dbReference type="OMA" id="ANFWVMA"/>
<dbReference type="Proteomes" id="UP000001861">
    <property type="component" value="Unassembled WGS sequence"/>
</dbReference>
<dbReference type="KEGG" id="cci:CC1G_14352"/>
<dbReference type="AlphaFoldDB" id="D6RM01"/>
<feature type="region of interest" description="Disordered" evidence="1">
    <location>
        <begin position="1"/>
        <end position="25"/>
    </location>
</feature>
<sequence>MSPLDPAARYRRSETQGKKGKNVCDPNSPLREALAALTMAMTMKKKGTCSKESRQHRLPQVARGIIYRLLILGGLQDFSASTRSENESSDANVYDKVPTFYGYHEGESDSLAVQLGPLLGVVLASIFGAIHCIAWSSPRPTTLETQLWRILSLIVTFAPLLFVVAFVLISMPRSYSGLIPTSFGLFQGRFLTPIAVPVYIAARCMLLGLALAQLRELPPRAHETVEWSRFLPHIQ</sequence>
<name>D6RM01_COPC7</name>
<evidence type="ECO:0000313" key="4">
    <source>
        <dbReference type="Proteomes" id="UP000001861"/>
    </source>
</evidence>
<dbReference type="OrthoDB" id="9451547at2759"/>
<reference evidence="3 4" key="1">
    <citation type="journal article" date="2010" name="Proc. Natl. Acad. Sci. U.S.A.">
        <title>Insights into evolution of multicellular fungi from the assembled chromosomes of the mushroom Coprinopsis cinerea (Coprinus cinereus).</title>
        <authorList>
            <person name="Stajich J.E."/>
            <person name="Wilke S.K."/>
            <person name="Ahren D."/>
            <person name="Au C.H."/>
            <person name="Birren B.W."/>
            <person name="Borodovsky M."/>
            <person name="Burns C."/>
            <person name="Canback B."/>
            <person name="Casselton L.A."/>
            <person name="Cheng C.K."/>
            <person name="Deng J."/>
            <person name="Dietrich F.S."/>
            <person name="Fargo D.C."/>
            <person name="Farman M.L."/>
            <person name="Gathman A.C."/>
            <person name="Goldberg J."/>
            <person name="Guigo R."/>
            <person name="Hoegger P.J."/>
            <person name="Hooker J.B."/>
            <person name="Huggins A."/>
            <person name="James T.Y."/>
            <person name="Kamada T."/>
            <person name="Kilaru S."/>
            <person name="Kodira C."/>
            <person name="Kues U."/>
            <person name="Kupfer D."/>
            <person name="Kwan H.S."/>
            <person name="Lomsadze A."/>
            <person name="Li W."/>
            <person name="Lilly W.W."/>
            <person name="Ma L.J."/>
            <person name="Mackey A.J."/>
            <person name="Manning G."/>
            <person name="Martin F."/>
            <person name="Muraguchi H."/>
            <person name="Natvig D.O."/>
            <person name="Palmerini H."/>
            <person name="Ramesh M.A."/>
            <person name="Rehmeyer C.J."/>
            <person name="Roe B.A."/>
            <person name="Shenoy N."/>
            <person name="Stanke M."/>
            <person name="Ter-Hovhannisyan V."/>
            <person name="Tunlid A."/>
            <person name="Velagapudi R."/>
            <person name="Vision T.J."/>
            <person name="Zeng Q."/>
            <person name="Zolan M.E."/>
            <person name="Pukkila P.J."/>
        </authorList>
    </citation>
    <scope>NUCLEOTIDE SEQUENCE [LARGE SCALE GENOMIC DNA]</scope>
    <source>
        <strain evidence="4">Okayama-7 / 130 / ATCC MYA-4618 / FGSC 9003</strain>
    </source>
</reference>
<dbReference type="RefSeq" id="XP_002911353.1">
    <property type="nucleotide sequence ID" value="XM_002911307.1"/>
</dbReference>
<accession>D6RM01</accession>
<gene>
    <name evidence="3" type="ORF">CC1G_14352</name>
</gene>